<evidence type="ECO:0000313" key="8">
    <source>
        <dbReference type="Proteomes" id="UP000006377"/>
    </source>
</evidence>
<organism evidence="7 8">
    <name type="scientific">Parvibaculum lavamentivorans (strain DS-1 / DSM 13023 / NCIMB 13966)</name>
    <dbReference type="NCBI Taxonomy" id="402881"/>
    <lineage>
        <taxon>Bacteria</taxon>
        <taxon>Pseudomonadati</taxon>
        <taxon>Pseudomonadota</taxon>
        <taxon>Alphaproteobacteria</taxon>
        <taxon>Hyphomicrobiales</taxon>
        <taxon>Parvibaculaceae</taxon>
        <taxon>Parvibaculum</taxon>
    </lineage>
</organism>
<accession>A7HQ87</accession>
<feature type="transmembrane region" description="Helical" evidence="6">
    <location>
        <begin position="38"/>
        <end position="60"/>
    </location>
</feature>
<feature type="transmembrane region" description="Helical" evidence="6">
    <location>
        <begin position="97"/>
        <end position="114"/>
    </location>
</feature>
<gene>
    <name evidence="7" type="ordered locus">Plav_0447</name>
</gene>
<dbReference type="PANTHER" id="PTHR12608">
    <property type="entry name" value="TRANSMEMBRANE PROTEIN HTP-1 RELATED"/>
    <property type="match status" value="1"/>
</dbReference>
<sequence>MEAFLVSLGTVAIAEIGDKTQLLALILAVRFRAPAAVVAGIFVATVANHALAAFIGTLIAEWLTPEILAWVLGLSFLAMGVWALIPDAPPSEDEMKAPARFGPFLATTVAFFFVEMGDKTQIATAALAAHYQSVVLVALGTTLGMMAANVPAVYLGEAAAKRVPLRIVRAVTAAIFIVLGLAAVGGALAYS</sequence>
<evidence type="ECO:0000256" key="3">
    <source>
        <dbReference type="ARBA" id="ARBA00022692"/>
    </source>
</evidence>
<comment type="subcellular location">
    <subcellularLocation>
        <location evidence="1 6">Membrane</location>
        <topology evidence="1 6">Multi-pass membrane protein</topology>
    </subcellularLocation>
</comment>
<name>A7HQ87_PARL1</name>
<dbReference type="KEGG" id="pla:Plav_0447"/>
<dbReference type="eggNOG" id="COG2119">
    <property type="taxonomic scope" value="Bacteria"/>
</dbReference>
<dbReference type="STRING" id="402881.Plav_0447"/>
<keyword evidence="3 6" id="KW-0812">Transmembrane</keyword>
<feature type="transmembrane region" description="Helical" evidence="6">
    <location>
        <begin position="67"/>
        <end position="85"/>
    </location>
</feature>
<dbReference type="PANTHER" id="PTHR12608:SF1">
    <property type="entry name" value="TRANSMEMBRANE PROTEIN 165"/>
    <property type="match status" value="1"/>
</dbReference>
<proteinExistence type="inferred from homology"/>
<dbReference type="Proteomes" id="UP000006377">
    <property type="component" value="Chromosome"/>
</dbReference>
<dbReference type="GO" id="GO:0046873">
    <property type="term" value="F:metal ion transmembrane transporter activity"/>
    <property type="evidence" value="ECO:0007669"/>
    <property type="project" value="InterPro"/>
</dbReference>
<dbReference type="EMBL" id="CP000774">
    <property type="protein sequence ID" value="ABS62070.1"/>
    <property type="molecule type" value="Genomic_DNA"/>
</dbReference>
<evidence type="ECO:0000256" key="6">
    <source>
        <dbReference type="RuleBase" id="RU365102"/>
    </source>
</evidence>
<dbReference type="RefSeq" id="WP_011995361.1">
    <property type="nucleotide sequence ID" value="NC_009719.1"/>
</dbReference>
<protein>
    <recommendedName>
        <fullName evidence="6">GDT1 family protein</fullName>
    </recommendedName>
</protein>
<evidence type="ECO:0000256" key="5">
    <source>
        <dbReference type="ARBA" id="ARBA00023136"/>
    </source>
</evidence>
<evidence type="ECO:0000256" key="4">
    <source>
        <dbReference type="ARBA" id="ARBA00022989"/>
    </source>
</evidence>
<dbReference type="OrthoDB" id="9801356at2"/>
<dbReference type="HOGENOM" id="CLU_040186_2_1_5"/>
<feature type="transmembrane region" description="Helical" evidence="6">
    <location>
        <begin position="167"/>
        <end position="190"/>
    </location>
</feature>
<dbReference type="GO" id="GO:0016020">
    <property type="term" value="C:membrane"/>
    <property type="evidence" value="ECO:0007669"/>
    <property type="project" value="UniProtKB-SubCell"/>
</dbReference>
<keyword evidence="5 6" id="KW-0472">Membrane</keyword>
<keyword evidence="4 6" id="KW-1133">Transmembrane helix</keyword>
<comment type="similarity">
    <text evidence="2 6">Belongs to the GDT1 family.</text>
</comment>
<feature type="transmembrane region" description="Helical" evidence="6">
    <location>
        <begin position="134"/>
        <end position="155"/>
    </location>
</feature>
<evidence type="ECO:0000256" key="2">
    <source>
        <dbReference type="ARBA" id="ARBA00009190"/>
    </source>
</evidence>
<dbReference type="AlphaFoldDB" id="A7HQ87"/>
<evidence type="ECO:0000256" key="1">
    <source>
        <dbReference type="ARBA" id="ARBA00004141"/>
    </source>
</evidence>
<evidence type="ECO:0000313" key="7">
    <source>
        <dbReference type="EMBL" id="ABS62070.1"/>
    </source>
</evidence>
<dbReference type="InterPro" id="IPR001727">
    <property type="entry name" value="GDT1-like"/>
</dbReference>
<keyword evidence="8" id="KW-1185">Reference proteome</keyword>
<dbReference type="Pfam" id="PF01169">
    <property type="entry name" value="GDT1"/>
    <property type="match status" value="2"/>
</dbReference>
<reference evidence="7 8" key="1">
    <citation type="journal article" date="2011" name="Stand. Genomic Sci.">
        <title>Complete genome sequence of Parvibaculum lavamentivorans type strain (DS-1(T)).</title>
        <authorList>
            <person name="Schleheck D."/>
            <person name="Weiss M."/>
            <person name="Pitluck S."/>
            <person name="Bruce D."/>
            <person name="Land M.L."/>
            <person name="Han S."/>
            <person name="Saunders E."/>
            <person name="Tapia R."/>
            <person name="Detter C."/>
            <person name="Brettin T."/>
            <person name="Han J."/>
            <person name="Woyke T."/>
            <person name="Goodwin L."/>
            <person name="Pennacchio L."/>
            <person name="Nolan M."/>
            <person name="Cook A.M."/>
            <person name="Kjelleberg S."/>
            <person name="Thomas T."/>
        </authorList>
    </citation>
    <scope>NUCLEOTIDE SEQUENCE [LARGE SCALE GENOMIC DNA]</scope>
    <source>
        <strain evidence="8">DS-1 / DSM 13023 / NCIMB 13966</strain>
    </source>
</reference>